<organism evidence="2 3">
    <name type="scientific">Mytilus coruscus</name>
    <name type="common">Sea mussel</name>
    <dbReference type="NCBI Taxonomy" id="42192"/>
    <lineage>
        <taxon>Eukaryota</taxon>
        <taxon>Metazoa</taxon>
        <taxon>Spiralia</taxon>
        <taxon>Lophotrochozoa</taxon>
        <taxon>Mollusca</taxon>
        <taxon>Bivalvia</taxon>
        <taxon>Autobranchia</taxon>
        <taxon>Pteriomorphia</taxon>
        <taxon>Mytilida</taxon>
        <taxon>Mytiloidea</taxon>
        <taxon>Mytilidae</taxon>
        <taxon>Mytilinae</taxon>
        <taxon>Mytilus</taxon>
    </lineage>
</organism>
<evidence type="ECO:0000313" key="3">
    <source>
        <dbReference type="Proteomes" id="UP000507470"/>
    </source>
</evidence>
<dbReference type="Proteomes" id="UP000507470">
    <property type="component" value="Unassembled WGS sequence"/>
</dbReference>
<dbReference type="SMART" id="SM00745">
    <property type="entry name" value="MIT"/>
    <property type="match status" value="1"/>
</dbReference>
<dbReference type="AlphaFoldDB" id="A0A6J8AQM9"/>
<keyword evidence="3" id="KW-1185">Reference proteome</keyword>
<dbReference type="Gene3D" id="3.30.870.30">
    <property type="entry name" value="MITD, C-terminal phospholipase D-like domain"/>
    <property type="match status" value="1"/>
</dbReference>
<sequence>MADVLTGVEASAISVLKRAVEMDTARRFDESLVCYQEGINLLLQVLKATSDQSKKERYRKKISEYMDRAEQLKSFVIETKNAGGSHEQIQIDDNATGFGMEKLFSRFMTEFLTEIEIEDPYIRAHHQICNLLRFCEVVVKSQCSVKEIRLLTGRDDYPDAQMQQQQKLNQLKKSLLSHGIEFNWSFHDSLHDREIRFNTGWIVKIGRGLDIYKASDNKFSIGSSDLDLRPCHKTTVDIFHTKSINKTKDDTS</sequence>
<dbReference type="OrthoDB" id="19553at2759"/>
<evidence type="ECO:0000313" key="2">
    <source>
        <dbReference type="EMBL" id="CAC5372140.1"/>
    </source>
</evidence>
<dbReference type="Pfam" id="PF04212">
    <property type="entry name" value="MIT"/>
    <property type="match status" value="1"/>
</dbReference>
<dbReference type="EMBL" id="CACVKT020001837">
    <property type="protein sequence ID" value="CAC5372140.1"/>
    <property type="molecule type" value="Genomic_DNA"/>
</dbReference>
<dbReference type="InterPro" id="IPR045331">
    <property type="entry name" value="MITD1_N"/>
</dbReference>
<dbReference type="InterPro" id="IPR038113">
    <property type="entry name" value="MITD1_C_sf"/>
</dbReference>
<gene>
    <name evidence="2" type="ORF">MCOR_10334</name>
</gene>
<accession>A0A6J8AQM9</accession>
<dbReference type="CDD" id="cd02685">
    <property type="entry name" value="MIT_C"/>
    <property type="match status" value="1"/>
</dbReference>
<dbReference type="Pfam" id="PF16565">
    <property type="entry name" value="MIT_C"/>
    <property type="match status" value="1"/>
</dbReference>
<proteinExistence type="predicted"/>
<evidence type="ECO:0000259" key="1">
    <source>
        <dbReference type="SMART" id="SM00745"/>
    </source>
</evidence>
<name>A0A6J8AQM9_MYTCO</name>
<dbReference type="InterPro" id="IPR007330">
    <property type="entry name" value="MIT_dom"/>
</dbReference>
<feature type="domain" description="MIT" evidence="1">
    <location>
        <begin position="5"/>
        <end position="83"/>
    </location>
</feature>
<dbReference type="InterPro" id="IPR032341">
    <property type="entry name" value="MITD1_C"/>
</dbReference>
<dbReference type="PANTHER" id="PTHR21222">
    <property type="entry name" value="MIT DOMAIN-CONTAINING PROTEIN 1"/>
    <property type="match status" value="1"/>
</dbReference>
<dbReference type="PANTHER" id="PTHR21222:SF1">
    <property type="entry name" value="MIT DOMAIN-CONTAINING PROTEIN 1"/>
    <property type="match status" value="1"/>
</dbReference>
<dbReference type="InterPro" id="IPR036181">
    <property type="entry name" value="MIT_dom_sf"/>
</dbReference>
<dbReference type="Gene3D" id="1.20.58.80">
    <property type="entry name" value="Phosphotransferase system, lactose/cellobiose-type IIA subunit"/>
    <property type="match status" value="1"/>
</dbReference>
<dbReference type="SUPFAM" id="SSF116846">
    <property type="entry name" value="MIT domain"/>
    <property type="match status" value="1"/>
</dbReference>
<protein>
    <submittedName>
        <fullName evidence="2">MIT domain-containing protein 1</fullName>
    </submittedName>
</protein>
<dbReference type="CDD" id="cd02683">
    <property type="entry name" value="MIT_1"/>
    <property type="match status" value="1"/>
</dbReference>
<reference evidence="2 3" key="1">
    <citation type="submission" date="2020-06" db="EMBL/GenBank/DDBJ databases">
        <authorList>
            <person name="Li R."/>
            <person name="Bekaert M."/>
        </authorList>
    </citation>
    <scope>NUCLEOTIDE SEQUENCE [LARGE SCALE GENOMIC DNA]</scope>
    <source>
        <strain evidence="3">wild</strain>
    </source>
</reference>
<dbReference type="InterPro" id="IPR052817">
    <property type="entry name" value="MIT_domain_contain_protein1"/>
</dbReference>